<dbReference type="Gene3D" id="1.20.120.230">
    <property type="entry name" value="Alpha-catenin/vinculin-like"/>
    <property type="match status" value="1"/>
</dbReference>
<dbReference type="GO" id="GO:0017124">
    <property type="term" value="F:SH3 domain binding"/>
    <property type="evidence" value="ECO:0007669"/>
    <property type="project" value="UniProtKB-KW"/>
</dbReference>
<dbReference type="Pfam" id="PF08824">
    <property type="entry name" value="Serine_rich"/>
    <property type="match status" value="1"/>
</dbReference>
<evidence type="ECO:0000256" key="5">
    <source>
        <dbReference type="ARBA" id="ARBA00022443"/>
    </source>
</evidence>
<name>A0A1S3J202_LINAN</name>
<keyword evidence="8" id="KW-0130">Cell adhesion</keyword>
<protein>
    <recommendedName>
        <fullName evidence="13">Breast cancer anti-estrogen resistance protein 1</fullName>
    </recommendedName>
    <alternativeName>
        <fullName evidence="14">CRK-associated substrate</fullName>
    </alternativeName>
    <alternativeName>
        <fullName evidence="15">p130cas</fullName>
    </alternativeName>
</protein>
<dbReference type="Gene3D" id="1.20.120.830">
    <property type="entry name" value="Serine-rich domain"/>
    <property type="match status" value="1"/>
</dbReference>
<keyword evidence="19" id="KW-1185">Reference proteome</keyword>
<feature type="region of interest" description="Disordered" evidence="17">
    <location>
        <begin position="376"/>
        <end position="401"/>
    </location>
</feature>
<evidence type="ECO:0000313" key="19">
    <source>
        <dbReference type="Proteomes" id="UP000085678"/>
    </source>
</evidence>
<evidence type="ECO:0000256" key="8">
    <source>
        <dbReference type="ARBA" id="ARBA00022889"/>
    </source>
</evidence>
<dbReference type="InterPro" id="IPR038319">
    <property type="entry name" value="Serine_rich_sf"/>
</dbReference>
<dbReference type="CDD" id="cd11549">
    <property type="entry name" value="Serine_rich_CAS"/>
    <property type="match status" value="1"/>
</dbReference>
<keyword evidence="10" id="KW-0007">Acetylation</keyword>
<dbReference type="GO" id="GO:0007155">
    <property type="term" value="P:cell adhesion"/>
    <property type="evidence" value="ECO:0007669"/>
    <property type="project" value="UniProtKB-KW"/>
</dbReference>
<feature type="compositionally biased region" description="Polar residues" evidence="17">
    <location>
        <begin position="213"/>
        <end position="232"/>
    </location>
</feature>
<feature type="compositionally biased region" description="Pro residues" evidence="17">
    <location>
        <begin position="639"/>
        <end position="651"/>
    </location>
</feature>
<feature type="compositionally biased region" description="Polar residues" evidence="17">
    <location>
        <begin position="139"/>
        <end position="155"/>
    </location>
</feature>
<keyword evidence="11" id="KW-0729">SH3-binding</keyword>
<dbReference type="FunFam" id="1.20.120.830:FF:000001">
    <property type="entry name" value="BCAR1 scaffold protein, Cas family member"/>
    <property type="match status" value="1"/>
</dbReference>
<dbReference type="CDD" id="cd11564">
    <property type="entry name" value="FAT-like_CAS_C"/>
    <property type="match status" value="1"/>
</dbReference>
<sequence length="924" mass="102189">MTVKHCLAKALYDNIAETPEELAFRRGDVLTILEKDTNGLEGWWLCGLRGKQGIAPGNRLKPLMGMQESSIYDAPPSQKGKEETQQQTQWNRRSWDVLPDKIVTPHKIGEVYVYDQPNKGYQDYDVPPSRYFPSAAGQDGSQDSEGNYSVPNSISPEEPTYSIPPSRGNDSLYSTPSSLPTSKRLSPERDVYDRPTNQGVSPNAMLDVYDRPNPSSNRSSTISMLSTGSTNCSSEASSAQQSGSARSSTDISYHDLYDIPPHDPRGTMKKSNSEPLLDIYDSPPSKKQGEQLQMEYNDYDHPPPVEEGIYSTPPPPKAVKGNLNKANSILESERTSISVSKVKDLYDSSTLKKENSLEDIYATTPRNTPVKQHKLQSQSVHDPNHVYDVPPQVTKDTETTSNVTRLSRNSAECLDMQFARLSTGSDDSKGSGLDIGSVTYEELPLDLDAAMELLLRLQQDVHKATTRLLSFVSSTWRTKEKLEPRIYDVKLACMGVKTSLQEFLDFAQGALANSAKVSDKTLAKKLHTQLTPLQGAMVSISAAMKNLDTLQWQVAKLVSTEEASGDSLGQIVSSSKELSSDVRKLGSFIQGNSTLLFKRLGGEQGVMEPAERDDSGKFKQVGRPLPPVPFTGSKDMSPLSPPGKSPGPKPPLKPKPKVAGKPDMQGRPLPPPPPPSSTPPHRPHSQQDQSPLKAVAGLKAHKLPSQGSMDESGKFLEDYDYVHLESAEVREQRQQQEQFLEELAEEKKRDFTPKQKAQIQLLEKEVQREIDTDITKFKEERSTSQFETRLDPNDKQLLLFYAEQVMSHSSLLTNAIDAFLGGIEYNQPPKVFIAHSKFVVLGAHKLVYIGDTLHRNVMSTDIRNKIMHCANYLCDCLKATVTATKTAALQYPSLTAVQEMVDRVVDVSHAAHELKLVITQAAAL</sequence>
<evidence type="ECO:0000256" key="10">
    <source>
        <dbReference type="ARBA" id="ARBA00022990"/>
    </source>
</evidence>
<keyword evidence="5 16" id="KW-0728">SH3 domain</keyword>
<dbReference type="FunFam" id="1.20.120.230:FF:000001">
    <property type="entry name" value="Breast cancer anti-estrogen resistance 1"/>
    <property type="match status" value="1"/>
</dbReference>
<proteinExistence type="inferred from homology"/>
<evidence type="ECO:0000256" key="7">
    <source>
        <dbReference type="ARBA" id="ARBA00022553"/>
    </source>
</evidence>
<dbReference type="PROSITE" id="PS50002">
    <property type="entry name" value="SH3"/>
    <property type="match status" value="1"/>
</dbReference>
<dbReference type="PANTHER" id="PTHR10654:SF18">
    <property type="entry name" value="IP17195P"/>
    <property type="match status" value="1"/>
</dbReference>
<dbReference type="PANTHER" id="PTHR10654">
    <property type="entry name" value="CAS SCAFFOLDING PROTEIN"/>
    <property type="match status" value="1"/>
</dbReference>
<dbReference type="GeneID" id="106169533"/>
<evidence type="ECO:0000256" key="16">
    <source>
        <dbReference type="PROSITE-ProRule" id="PRU00192"/>
    </source>
</evidence>
<evidence type="ECO:0000256" key="13">
    <source>
        <dbReference type="ARBA" id="ARBA00072413"/>
    </source>
</evidence>
<feature type="compositionally biased region" description="Low complexity" evidence="17">
    <location>
        <begin position="171"/>
        <end position="182"/>
    </location>
</feature>
<comment type="subcellular location">
    <subcellularLocation>
        <location evidence="1">Cell junction</location>
        <location evidence="1">Focal adhesion</location>
    </subcellularLocation>
    <subcellularLocation>
        <location evidence="2">Cell projection</location>
        <location evidence="2">Axon</location>
    </subcellularLocation>
    <subcellularLocation>
        <location evidence="3">Cytoplasm</location>
    </subcellularLocation>
</comment>
<evidence type="ECO:0000256" key="1">
    <source>
        <dbReference type="ARBA" id="ARBA00004246"/>
    </source>
</evidence>
<feature type="compositionally biased region" description="Pro residues" evidence="17">
    <location>
        <begin position="668"/>
        <end position="680"/>
    </location>
</feature>
<evidence type="ECO:0000256" key="15">
    <source>
        <dbReference type="ARBA" id="ARBA00081467"/>
    </source>
</evidence>
<feature type="domain" description="SH3" evidence="18">
    <location>
        <begin position="3"/>
        <end position="65"/>
    </location>
</feature>
<keyword evidence="9" id="KW-0965">Cell junction</keyword>
<dbReference type="GO" id="GO:0016477">
    <property type="term" value="P:cell migration"/>
    <property type="evidence" value="ECO:0007669"/>
    <property type="project" value="UniProtKB-ARBA"/>
</dbReference>
<dbReference type="OrthoDB" id="5983572at2759"/>
<dbReference type="Pfam" id="PF12026">
    <property type="entry name" value="CAS_C"/>
    <property type="match status" value="1"/>
</dbReference>
<dbReference type="InterPro" id="IPR001452">
    <property type="entry name" value="SH3_domain"/>
</dbReference>
<evidence type="ECO:0000256" key="14">
    <source>
        <dbReference type="ARBA" id="ARBA00079691"/>
    </source>
</evidence>
<dbReference type="Gene3D" id="2.30.30.40">
    <property type="entry name" value="SH3 Domains"/>
    <property type="match status" value="1"/>
</dbReference>
<dbReference type="GO" id="GO:0005886">
    <property type="term" value="C:plasma membrane"/>
    <property type="evidence" value="ECO:0007669"/>
    <property type="project" value="TreeGrafter"/>
</dbReference>
<evidence type="ECO:0000256" key="9">
    <source>
        <dbReference type="ARBA" id="ARBA00022949"/>
    </source>
</evidence>
<dbReference type="InterPro" id="IPR037362">
    <property type="entry name" value="CAS_fam"/>
</dbReference>
<evidence type="ECO:0000256" key="4">
    <source>
        <dbReference type="ARBA" id="ARBA00007848"/>
    </source>
</evidence>
<dbReference type="SUPFAM" id="SSF50044">
    <property type="entry name" value="SH3-domain"/>
    <property type="match status" value="1"/>
</dbReference>
<dbReference type="Pfam" id="PF00018">
    <property type="entry name" value="SH3_1"/>
    <property type="match status" value="1"/>
</dbReference>
<feature type="region of interest" description="Disordered" evidence="17">
    <location>
        <begin position="607"/>
        <end position="690"/>
    </location>
</feature>
<evidence type="ECO:0000256" key="3">
    <source>
        <dbReference type="ARBA" id="ARBA00004496"/>
    </source>
</evidence>
<dbReference type="CDD" id="cd11844">
    <property type="entry name" value="SH3_CAS"/>
    <property type="match status" value="1"/>
</dbReference>
<dbReference type="GO" id="GO:0007169">
    <property type="term" value="P:cell surface receptor protein tyrosine kinase signaling pathway"/>
    <property type="evidence" value="ECO:0007669"/>
    <property type="project" value="TreeGrafter"/>
</dbReference>
<dbReference type="FunFam" id="2.30.30.40:FF:000009">
    <property type="entry name" value="Breast cancer anti-estrogen resistance 1"/>
    <property type="match status" value="1"/>
</dbReference>
<dbReference type="RefSeq" id="XP_013404462.1">
    <property type="nucleotide sequence ID" value="XM_013549008.2"/>
</dbReference>
<keyword evidence="7" id="KW-0597">Phosphoprotein</keyword>
<organism evidence="19 20">
    <name type="scientific">Lingula anatina</name>
    <name type="common">Brachiopod</name>
    <name type="synonym">Lingula unguis</name>
    <dbReference type="NCBI Taxonomy" id="7574"/>
    <lineage>
        <taxon>Eukaryota</taxon>
        <taxon>Metazoa</taxon>
        <taxon>Spiralia</taxon>
        <taxon>Lophotrochozoa</taxon>
        <taxon>Brachiopoda</taxon>
        <taxon>Linguliformea</taxon>
        <taxon>Lingulata</taxon>
        <taxon>Lingulida</taxon>
        <taxon>Linguloidea</taxon>
        <taxon>Lingulidae</taxon>
        <taxon>Lingula</taxon>
    </lineage>
</organism>
<feature type="compositionally biased region" description="Low complexity" evidence="17">
    <location>
        <begin position="233"/>
        <end position="248"/>
    </location>
</feature>
<dbReference type="AlphaFoldDB" id="A0A1S3J202"/>
<dbReference type="GO" id="GO:0005737">
    <property type="term" value="C:cytoplasm"/>
    <property type="evidence" value="ECO:0007669"/>
    <property type="project" value="UniProtKB-SubCell"/>
</dbReference>
<evidence type="ECO:0000256" key="12">
    <source>
        <dbReference type="ARBA" id="ARBA00023273"/>
    </source>
</evidence>
<evidence type="ECO:0000256" key="6">
    <source>
        <dbReference type="ARBA" id="ARBA00022490"/>
    </source>
</evidence>
<feature type="region of interest" description="Disordered" evidence="17">
    <location>
        <begin position="124"/>
        <end position="289"/>
    </location>
</feature>
<accession>A0A1S3J202</accession>
<keyword evidence="12" id="KW-0966">Cell projection</keyword>
<feature type="compositionally biased region" description="Basic and acidic residues" evidence="17">
    <location>
        <begin position="252"/>
        <end position="266"/>
    </location>
</feature>
<reference evidence="20" key="1">
    <citation type="submission" date="2025-08" db="UniProtKB">
        <authorList>
            <consortium name="RefSeq"/>
        </authorList>
    </citation>
    <scope>IDENTIFICATION</scope>
    <source>
        <tissue evidence="20">Gonads</tissue>
    </source>
</reference>
<dbReference type="GO" id="GO:0030424">
    <property type="term" value="C:axon"/>
    <property type="evidence" value="ECO:0007669"/>
    <property type="project" value="UniProtKB-SubCell"/>
</dbReference>
<evidence type="ECO:0000259" key="18">
    <source>
        <dbReference type="PROSITE" id="PS50002"/>
    </source>
</evidence>
<evidence type="ECO:0000313" key="20">
    <source>
        <dbReference type="RefSeq" id="XP_013404462.1"/>
    </source>
</evidence>
<dbReference type="GO" id="GO:0005925">
    <property type="term" value="C:focal adhesion"/>
    <property type="evidence" value="ECO:0007669"/>
    <property type="project" value="UniProtKB-SubCell"/>
</dbReference>
<keyword evidence="6" id="KW-0963">Cytoplasm</keyword>
<dbReference type="SMART" id="SM00326">
    <property type="entry name" value="SH3"/>
    <property type="match status" value="1"/>
</dbReference>
<evidence type="ECO:0000256" key="2">
    <source>
        <dbReference type="ARBA" id="ARBA00004489"/>
    </source>
</evidence>
<comment type="similarity">
    <text evidence="4">Belongs to the CAS family.</text>
</comment>
<gene>
    <name evidence="20" type="primary">LOC106169533</name>
</gene>
<feature type="region of interest" description="Disordered" evidence="17">
    <location>
        <begin position="70"/>
        <end position="93"/>
    </location>
</feature>
<dbReference type="InterPro" id="IPR021901">
    <property type="entry name" value="CAS_C"/>
</dbReference>
<dbReference type="Proteomes" id="UP000085678">
    <property type="component" value="Unplaced"/>
</dbReference>
<dbReference type="InterPro" id="IPR036028">
    <property type="entry name" value="SH3-like_dom_sf"/>
</dbReference>
<evidence type="ECO:0000256" key="11">
    <source>
        <dbReference type="ARBA" id="ARBA00023036"/>
    </source>
</evidence>
<evidence type="ECO:0000256" key="17">
    <source>
        <dbReference type="SAM" id="MobiDB-lite"/>
    </source>
</evidence>
<dbReference type="InterPro" id="IPR014928">
    <property type="entry name" value="Serine_rich_dom"/>
</dbReference>